<feature type="transmembrane region" description="Helical" evidence="2">
    <location>
        <begin position="108"/>
        <end position="129"/>
    </location>
</feature>
<evidence type="ECO:0000256" key="2">
    <source>
        <dbReference type="SAM" id="Phobius"/>
    </source>
</evidence>
<evidence type="ECO:0000313" key="3">
    <source>
        <dbReference type="EMBL" id="EYF05683.1"/>
    </source>
</evidence>
<dbReference type="EMBL" id="ASRX01000021">
    <property type="protein sequence ID" value="EYF05683.1"/>
    <property type="molecule type" value="Genomic_DNA"/>
</dbReference>
<feature type="region of interest" description="Disordered" evidence="1">
    <location>
        <begin position="188"/>
        <end position="210"/>
    </location>
</feature>
<evidence type="ECO:0000256" key="1">
    <source>
        <dbReference type="SAM" id="MobiDB-lite"/>
    </source>
</evidence>
<comment type="caution">
    <text evidence="3">The sequence shown here is derived from an EMBL/GenBank/DDBJ whole genome shotgun (WGS) entry which is preliminary data.</text>
</comment>
<dbReference type="RefSeq" id="WP_044241352.1">
    <property type="nucleotide sequence ID" value="NZ_ASRX01000021.1"/>
</dbReference>
<keyword evidence="2" id="KW-0472">Membrane</keyword>
<keyword evidence="2" id="KW-0812">Transmembrane</keyword>
<dbReference type="Proteomes" id="UP000019678">
    <property type="component" value="Unassembled WGS sequence"/>
</dbReference>
<protein>
    <submittedName>
        <fullName evidence="3">Uncharacterized protein</fullName>
    </submittedName>
</protein>
<name>A0A017T8V0_9BACT</name>
<dbReference type="STRING" id="1192034.CAP_2973"/>
<evidence type="ECO:0000313" key="4">
    <source>
        <dbReference type="Proteomes" id="UP000019678"/>
    </source>
</evidence>
<gene>
    <name evidence="3" type="ORF">CAP_2973</name>
</gene>
<feature type="transmembrane region" description="Helical" evidence="2">
    <location>
        <begin position="42"/>
        <end position="61"/>
    </location>
</feature>
<keyword evidence="2" id="KW-1133">Transmembrane helix</keyword>
<dbReference type="AlphaFoldDB" id="A0A017T8V0"/>
<sequence length="466" mass="47890">MPPSVLTGARVLAVGALSGGVSVAALVVTGSFAAALDLPFPALFAAALLAATPLLASVARWAGVDRPYTAAAFAPLALFPMLLLYASYGLSQPHIVSHWRCGTGDVGLLMLAPFAFGMLGSLGGLLGVALAGRERRTMDTVLRAFALASTALAVALWAMSAVKAARYPVIADYVEALPGAVTVPPVAGEPLERRPRTEMPGGLALPSGEEGAKKPLVEERFVDPVPGHPVTLVRACVDEHCTFTLLPTAGGGTPSEALPDHLAGGTSKRAQPIVVRHDPAHRLWILGGVHDVQAVAFEESGGKLSLADVGPRDVGDALSPPLDWLVAGALGLLFAVLAQAWRWREAARLTHVGRALEGTLGEQGWVSFAGAMPARRVAPELSLPPGPVLVLDAPSSSDAHADAPAQGAAGSGVYRDGLLLGADTVVAGERTAVMAPLRAQCVMLDGLTLSAVLLTAAPLLCTWLFA</sequence>
<accession>A0A017T8V0</accession>
<organism evidence="3 4">
    <name type="scientific">Chondromyces apiculatus DSM 436</name>
    <dbReference type="NCBI Taxonomy" id="1192034"/>
    <lineage>
        <taxon>Bacteria</taxon>
        <taxon>Pseudomonadati</taxon>
        <taxon>Myxococcota</taxon>
        <taxon>Polyangia</taxon>
        <taxon>Polyangiales</taxon>
        <taxon>Polyangiaceae</taxon>
        <taxon>Chondromyces</taxon>
    </lineage>
</organism>
<proteinExistence type="predicted"/>
<feature type="transmembrane region" description="Helical" evidence="2">
    <location>
        <begin position="141"/>
        <end position="159"/>
    </location>
</feature>
<dbReference type="OrthoDB" id="9823792at2"/>
<reference evidence="3 4" key="1">
    <citation type="submission" date="2013-05" db="EMBL/GenBank/DDBJ databases">
        <title>Genome assembly of Chondromyces apiculatus DSM 436.</title>
        <authorList>
            <person name="Sharma G."/>
            <person name="Khatri I."/>
            <person name="Kaur C."/>
            <person name="Mayilraj S."/>
            <person name="Subramanian S."/>
        </authorList>
    </citation>
    <scope>NUCLEOTIDE SEQUENCE [LARGE SCALE GENOMIC DNA]</scope>
    <source>
        <strain evidence="3 4">DSM 436</strain>
    </source>
</reference>
<feature type="transmembrane region" description="Helical" evidence="2">
    <location>
        <begin position="12"/>
        <end position="36"/>
    </location>
</feature>
<feature type="transmembrane region" description="Helical" evidence="2">
    <location>
        <begin position="68"/>
        <end position="88"/>
    </location>
</feature>
<keyword evidence="4" id="KW-1185">Reference proteome</keyword>